<name>A0A498NYW2_LABRO</name>
<accession>A0A498NYW2</accession>
<evidence type="ECO:0000256" key="1">
    <source>
        <dbReference type="SAM" id="MobiDB-lite"/>
    </source>
</evidence>
<dbReference type="AlphaFoldDB" id="A0A498NYW2"/>
<proteinExistence type="predicted"/>
<dbReference type="Proteomes" id="UP000290572">
    <property type="component" value="Unassembled WGS sequence"/>
</dbReference>
<dbReference type="STRING" id="84645.A0A498NYW2"/>
<evidence type="ECO:0000313" key="3">
    <source>
        <dbReference type="Proteomes" id="UP000290572"/>
    </source>
</evidence>
<sequence>MEPDCNVIKFGSQNLEVPEFYGLSNVLDGNVVSFHYEHRHNIECTVRLTTLETHLPVHGQLVTGEPEKPEGPRGDEPDSFVSLRRQLGKIRTNR</sequence>
<organism evidence="2 3">
    <name type="scientific">Labeo rohita</name>
    <name type="common">Indian major carp</name>
    <name type="synonym">Cyprinus rohita</name>
    <dbReference type="NCBI Taxonomy" id="84645"/>
    <lineage>
        <taxon>Eukaryota</taxon>
        <taxon>Metazoa</taxon>
        <taxon>Chordata</taxon>
        <taxon>Craniata</taxon>
        <taxon>Vertebrata</taxon>
        <taxon>Euteleostomi</taxon>
        <taxon>Actinopterygii</taxon>
        <taxon>Neopterygii</taxon>
        <taxon>Teleostei</taxon>
        <taxon>Ostariophysi</taxon>
        <taxon>Cypriniformes</taxon>
        <taxon>Cyprinidae</taxon>
        <taxon>Labeoninae</taxon>
        <taxon>Labeonini</taxon>
        <taxon>Labeo</taxon>
    </lineage>
</organism>
<gene>
    <name evidence="2" type="ORF">ROHU_002359</name>
</gene>
<evidence type="ECO:0000313" key="2">
    <source>
        <dbReference type="EMBL" id="RXN37093.1"/>
    </source>
</evidence>
<dbReference type="PANTHER" id="PTHR45739:SF7">
    <property type="entry name" value="FRAS1-RELATED EXTRACELLULAR MATRIX PROTEIN 1"/>
    <property type="match status" value="1"/>
</dbReference>
<dbReference type="PANTHER" id="PTHR45739">
    <property type="entry name" value="MATRIX PROTEIN, PUTATIVE-RELATED"/>
    <property type="match status" value="1"/>
</dbReference>
<feature type="compositionally biased region" description="Basic and acidic residues" evidence="1">
    <location>
        <begin position="65"/>
        <end position="76"/>
    </location>
</feature>
<dbReference type="GO" id="GO:0009653">
    <property type="term" value="P:anatomical structure morphogenesis"/>
    <property type="evidence" value="ECO:0007669"/>
    <property type="project" value="TreeGrafter"/>
</dbReference>
<dbReference type="EMBL" id="QBIY01006342">
    <property type="protein sequence ID" value="RXN37093.1"/>
    <property type="molecule type" value="Genomic_DNA"/>
</dbReference>
<reference evidence="2 3" key="1">
    <citation type="submission" date="2018-03" db="EMBL/GenBank/DDBJ databases">
        <title>Draft genome sequence of Rohu Carp (Labeo rohita).</title>
        <authorList>
            <person name="Das P."/>
            <person name="Kushwaha B."/>
            <person name="Joshi C.G."/>
            <person name="Kumar D."/>
            <person name="Nagpure N.S."/>
            <person name="Sahoo L."/>
            <person name="Das S.P."/>
            <person name="Bit A."/>
            <person name="Patnaik S."/>
            <person name="Meher P.K."/>
            <person name="Jayasankar P."/>
            <person name="Koringa P.G."/>
            <person name="Patel N.V."/>
            <person name="Hinsu A.T."/>
            <person name="Kumar R."/>
            <person name="Pandey M."/>
            <person name="Agarwal S."/>
            <person name="Srivastava S."/>
            <person name="Singh M."/>
            <person name="Iquebal M.A."/>
            <person name="Jaiswal S."/>
            <person name="Angadi U.B."/>
            <person name="Kumar N."/>
            <person name="Raza M."/>
            <person name="Shah T.M."/>
            <person name="Rai A."/>
            <person name="Jena J.K."/>
        </authorList>
    </citation>
    <scope>NUCLEOTIDE SEQUENCE [LARGE SCALE GENOMIC DNA]</scope>
    <source>
        <strain evidence="2">DASCIFA01</strain>
        <tissue evidence="2">Testis</tissue>
    </source>
</reference>
<keyword evidence="3" id="KW-1185">Reference proteome</keyword>
<comment type="caution">
    <text evidence="2">The sequence shown here is derived from an EMBL/GenBank/DDBJ whole genome shotgun (WGS) entry which is preliminary data.</text>
</comment>
<feature type="region of interest" description="Disordered" evidence="1">
    <location>
        <begin position="57"/>
        <end position="94"/>
    </location>
</feature>
<protein>
    <submittedName>
        <fullName evidence="2">FRAS1-related extracellular matrix 1-like protein</fullName>
    </submittedName>
</protein>
<dbReference type="InterPro" id="IPR051561">
    <property type="entry name" value="FRAS1_ECM"/>
</dbReference>